<gene>
    <name evidence="1" type="ORF">LCGC14_2127670</name>
</gene>
<dbReference type="AlphaFoldDB" id="A0A0F9GYI4"/>
<evidence type="ECO:0000313" key="1">
    <source>
        <dbReference type="EMBL" id="KKL68172.1"/>
    </source>
</evidence>
<dbReference type="EMBL" id="LAZR01026616">
    <property type="protein sequence ID" value="KKL68172.1"/>
    <property type="molecule type" value="Genomic_DNA"/>
</dbReference>
<proteinExistence type="predicted"/>
<sequence length="61" mass="6938">MNDKELLSKEQEDGIRDANASLKKVFPKENMQISLNLAKTHNNVNYNIKKSGILNPKKPKT</sequence>
<name>A0A0F9GYI4_9ZZZZ</name>
<reference evidence="1" key="1">
    <citation type="journal article" date="2015" name="Nature">
        <title>Complex archaea that bridge the gap between prokaryotes and eukaryotes.</title>
        <authorList>
            <person name="Spang A."/>
            <person name="Saw J.H."/>
            <person name="Jorgensen S.L."/>
            <person name="Zaremba-Niedzwiedzka K."/>
            <person name="Martijn J."/>
            <person name="Lind A.E."/>
            <person name="van Eijk R."/>
            <person name="Schleper C."/>
            <person name="Guy L."/>
            <person name="Ettema T.J."/>
        </authorList>
    </citation>
    <scope>NUCLEOTIDE SEQUENCE</scope>
</reference>
<comment type="caution">
    <text evidence="1">The sequence shown here is derived from an EMBL/GenBank/DDBJ whole genome shotgun (WGS) entry which is preliminary data.</text>
</comment>
<organism evidence="1">
    <name type="scientific">marine sediment metagenome</name>
    <dbReference type="NCBI Taxonomy" id="412755"/>
    <lineage>
        <taxon>unclassified sequences</taxon>
        <taxon>metagenomes</taxon>
        <taxon>ecological metagenomes</taxon>
    </lineage>
</organism>
<protein>
    <submittedName>
        <fullName evidence="1">Uncharacterized protein</fullName>
    </submittedName>
</protein>
<accession>A0A0F9GYI4</accession>